<dbReference type="Proteomes" id="UP001430953">
    <property type="component" value="Unassembled WGS sequence"/>
</dbReference>
<proteinExistence type="predicted"/>
<sequence length="111" mass="12860">MLQIISVLVVDTGLNEPYPPTRDCSLLTGSSRVSCARKDDSTRPIWEEEEARGGNMLRWSNFKPAGCNDRPQKQALHRNAAERAIFFFFFFFFFFFSSLQLLLSFYQCFPS</sequence>
<evidence type="ECO:0000256" key="1">
    <source>
        <dbReference type="SAM" id="Phobius"/>
    </source>
</evidence>
<evidence type="ECO:0000313" key="2">
    <source>
        <dbReference type="EMBL" id="KAL0104239.1"/>
    </source>
</evidence>
<organism evidence="2 3">
    <name type="scientific">Cardiocondyla obscurior</name>
    <dbReference type="NCBI Taxonomy" id="286306"/>
    <lineage>
        <taxon>Eukaryota</taxon>
        <taxon>Metazoa</taxon>
        <taxon>Ecdysozoa</taxon>
        <taxon>Arthropoda</taxon>
        <taxon>Hexapoda</taxon>
        <taxon>Insecta</taxon>
        <taxon>Pterygota</taxon>
        <taxon>Neoptera</taxon>
        <taxon>Endopterygota</taxon>
        <taxon>Hymenoptera</taxon>
        <taxon>Apocrita</taxon>
        <taxon>Aculeata</taxon>
        <taxon>Formicoidea</taxon>
        <taxon>Formicidae</taxon>
        <taxon>Myrmicinae</taxon>
        <taxon>Cardiocondyla</taxon>
    </lineage>
</organism>
<comment type="caution">
    <text evidence="2">The sequence shown here is derived from an EMBL/GenBank/DDBJ whole genome shotgun (WGS) entry which is preliminary data.</text>
</comment>
<dbReference type="EMBL" id="JADYXP020000020">
    <property type="protein sequence ID" value="KAL0104239.1"/>
    <property type="molecule type" value="Genomic_DNA"/>
</dbReference>
<dbReference type="AlphaFoldDB" id="A0AAW2EPA1"/>
<accession>A0AAW2EPA1</accession>
<keyword evidence="1" id="KW-0472">Membrane</keyword>
<keyword evidence="3" id="KW-1185">Reference proteome</keyword>
<keyword evidence="1" id="KW-1133">Transmembrane helix</keyword>
<protein>
    <submittedName>
        <fullName evidence="2">Uncharacterized protein</fullName>
    </submittedName>
</protein>
<keyword evidence="1" id="KW-0812">Transmembrane</keyword>
<evidence type="ECO:0000313" key="3">
    <source>
        <dbReference type="Proteomes" id="UP001430953"/>
    </source>
</evidence>
<gene>
    <name evidence="2" type="ORF">PUN28_017157</name>
</gene>
<feature type="transmembrane region" description="Helical" evidence="1">
    <location>
        <begin position="84"/>
        <end position="106"/>
    </location>
</feature>
<reference evidence="2 3" key="1">
    <citation type="submission" date="2023-03" db="EMBL/GenBank/DDBJ databases">
        <title>High recombination rates correlate with genetic variation in Cardiocondyla obscurior ants.</title>
        <authorList>
            <person name="Errbii M."/>
        </authorList>
    </citation>
    <scope>NUCLEOTIDE SEQUENCE [LARGE SCALE GENOMIC DNA]</scope>
    <source>
        <strain evidence="2">Alpha-2009</strain>
        <tissue evidence="2">Whole body</tissue>
    </source>
</reference>
<name>A0AAW2EPA1_9HYME</name>